<dbReference type="GO" id="GO:0004672">
    <property type="term" value="F:protein kinase activity"/>
    <property type="evidence" value="ECO:0007669"/>
    <property type="project" value="InterPro"/>
</dbReference>
<dbReference type="SUPFAM" id="SSF56112">
    <property type="entry name" value="Protein kinase-like (PK-like)"/>
    <property type="match status" value="1"/>
</dbReference>
<dbReference type="SMART" id="SM00220">
    <property type="entry name" value="S_TKc"/>
    <property type="match status" value="1"/>
</dbReference>
<dbReference type="InterPro" id="IPR008271">
    <property type="entry name" value="Ser/Thr_kinase_AS"/>
</dbReference>
<protein>
    <recommendedName>
        <fullName evidence="1">Protein kinase domain-containing protein</fullName>
    </recommendedName>
</protein>
<dbReference type="Proteomes" id="UP000886523">
    <property type="component" value="Unassembled WGS sequence"/>
</dbReference>
<feature type="non-terminal residue" evidence="2">
    <location>
        <position position="1"/>
    </location>
</feature>
<sequence length="219" mass="23760">REARVWKSLNHPNIVPLLGLVSGKLGPGLVSPWYSHGNVLQYTRRVPNVRREALCEDVASGLRYLHERDPPIIHGDLKGANVLVALNGRAALCDFGLSVKLDGGPTGFTSSAIGGTLRFMAYEQLNGNPGFRSPSGDIYAYACTYAEIMTGNPPFIWYKTAPLVMCAICLGESPYRIGTIISQHDLGFLEPSWDPEAACRPTIAEICQTLGMVPSAQET</sequence>
<dbReference type="PROSITE" id="PS50011">
    <property type="entry name" value="PROTEIN_KINASE_DOM"/>
    <property type="match status" value="1"/>
</dbReference>
<dbReference type="AlphaFoldDB" id="A0A9P6AFE8"/>
<gene>
    <name evidence="2" type="ORF">BS47DRAFT_1309066</name>
</gene>
<dbReference type="OrthoDB" id="3260205at2759"/>
<dbReference type="PROSITE" id="PS00108">
    <property type="entry name" value="PROTEIN_KINASE_ST"/>
    <property type="match status" value="1"/>
</dbReference>
<dbReference type="Gene3D" id="1.10.510.10">
    <property type="entry name" value="Transferase(Phosphotransferase) domain 1"/>
    <property type="match status" value="1"/>
</dbReference>
<keyword evidence="3" id="KW-1185">Reference proteome</keyword>
<dbReference type="GO" id="GO:0007165">
    <property type="term" value="P:signal transduction"/>
    <property type="evidence" value="ECO:0007669"/>
    <property type="project" value="TreeGrafter"/>
</dbReference>
<dbReference type="Pfam" id="PF00069">
    <property type="entry name" value="Pkinase"/>
    <property type="match status" value="1"/>
</dbReference>
<dbReference type="GO" id="GO:0005737">
    <property type="term" value="C:cytoplasm"/>
    <property type="evidence" value="ECO:0007669"/>
    <property type="project" value="TreeGrafter"/>
</dbReference>
<dbReference type="PANTHER" id="PTHR23257:SF974">
    <property type="entry name" value="RECEPTOR-INTERACTING SERINE_THREONINE-PROTEIN KINASE 3"/>
    <property type="match status" value="1"/>
</dbReference>
<proteinExistence type="predicted"/>
<dbReference type="GO" id="GO:0005524">
    <property type="term" value="F:ATP binding"/>
    <property type="evidence" value="ECO:0007669"/>
    <property type="project" value="InterPro"/>
</dbReference>
<comment type="caution">
    <text evidence="2">The sequence shown here is derived from an EMBL/GenBank/DDBJ whole genome shotgun (WGS) entry which is preliminary data.</text>
</comment>
<organism evidence="2 3">
    <name type="scientific">Hydnum rufescens UP504</name>
    <dbReference type="NCBI Taxonomy" id="1448309"/>
    <lineage>
        <taxon>Eukaryota</taxon>
        <taxon>Fungi</taxon>
        <taxon>Dikarya</taxon>
        <taxon>Basidiomycota</taxon>
        <taxon>Agaricomycotina</taxon>
        <taxon>Agaricomycetes</taxon>
        <taxon>Cantharellales</taxon>
        <taxon>Hydnaceae</taxon>
        <taxon>Hydnum</taxon>
    </lineage>
</organism>
<dbReference type="InterPro" id="IPR011009">
    <property type="entry name" value="Kinase-like_dom_sf"/>
</dbReference>
<reference evidence="2" key="1">
    <citation type="journal article" date="2020" name="Nat. Commun.">
        <title>Large-scale genome sequencing of mycorrhizal fungi provides insights into the early evolution of symbiotic traits.</title>
        <authorList>
            <person name="Miyauchi S."/>
            <person name="Kiss E."/>
            <person name="Kuo A."/>
            <person name="Drula E."/>
            <person name="Kohler A."/>
            <person name="Sanchez-Garcia M."/>
            <person name="Morin E."/>
            <person name="Andreopoulos B."/>
            <person name="Barry K.W."/>
            <person name="Bonito G."/>
            <person name="Buee M."/>
            <person name="Carver A."/>
            <person name="Chen C."/>
            <person name="Cichocki N."/>
            <person name="Clum A."/>
            <person name="Culley D."/>
            <person name="Crous P.W."/>
            <person name="Fauchery L."/>
            <person name="Girlanda M."/>
            <person name="Hayes R.D."/>
            <person name="Keri Z."/>
            <person name="LaButti K."/>
            <person name="Lipzen A."/>
            <person name="Lombard V."/>
            <person name="Magnuson J."/>
            <person name="Maillard F."/>
            <person name="Murat C."/>
            <person name="Nolan M."/>
            <person name="Ohm R.A."/>
            <person name="Pangilinan J."/>
            <person name="Pereira M.F."/>
            <person name="Perotto S."/>
            <person name="Peter M."/>
            <person name="Pfister S."/>
            <person name="Riley R."/>
            <person name="Sitrit Y."/>
            <person name="Stielow J.B."/>
            <person name="Szollosi G."/>
            <person name="Zifcakova L."/>
            <person name="Stursova M."/>
            <person name="Spatafora J.W."/>
            <person name="Tedersoo L."/>
            <person name="Vaario L.M."/>
            <person name="Yamada A."/>
            <person name="Yan M."/>
            <person name="Wang P."/>
            <person name="Xu J."/>
            <person name="Bruns T."/>
            <person name="Baldrian P."/>
            <person name="Vilgalys R."/>
            <person name="Dunand C."/>
            <person name="Henrissat B."/>
            <person name="Grigoriev I.V."/>
            <person name="Hibbett D."/>
            <person name="Nagy L.G."/>
            <person name="Martin F.M."/>
        </authorList>
    </citation>
    <scope>NUCLEOTIDE SEQUENCE</scope>
    <source>
        <strain evidence="2">UP504</strain>
    </source>
</reference>
<dbReference type="PIRSF" id="PIRSF000654">
    <property type="entry name" value="Integrin-linked_kinase"/>
    <property type="match status" value="1"/>
</dbReference>
<evidence type="ECO:0000259" key="1">
    <source>
        <dbReference type="PROSITE" id="PS50011"/>
    </source>
</evidence>
<dbReference type="InterPro" id="IPR050167">
    <property type="entry name" value="Ser_Thr_protein_kinase"/>
</dbReference>
<dbReference type="InterPro" id="IPR000719">
    <property type="entry name" value="Prot_kinase_dom"/>
</dbReference>
<evidence type="ECO:0000313" key="2">
    <source>
        <dbReference type="EMBL" id="KAF9503926.1"/>
    </source>
</evidence>
<feature type="domain" description="Protein kinase" evidence="1">
    <location>
        <begin position="1"/>
        <end position="213"/>
    </location>
</feature>
<dbReference type="EMBL" id="MU129285">
    <property type="protein sequence ID" value="KAF9503926.1"/>
    <property type="molecule type" value="Genomic_DNA"/>
</dbReference>
<dbReference type="PANTHER" id="PTHR23257">
    <property type="entry name" value="SERINE-THREONINE PROTEIN KINASE"/>
    <property type="match status" value="1"/>
</dbReference>
<name>A0A9P6AFE8_9AGAM</name>
<evidence type="ECO:0000313" key="3">
    <source>
        <dbReference type="Proteomes" id="UP000886523"/>
    </source>
</evidence>
<accession>A0A9P6AFE8</accession>